<proteinExistence type="inferred from homology"/>
<dbReference type="Gene3D" id="2.160.10.10">
    <property type="entry name" value="Hexapeptide repeat proteins"/>
    <property type="match status" value="1"/>
</dbReference>
<dbReference type="InterPro" id="IPR005835">
    <property type="entry name" value="NTP_transferase_dom"/>
</dbReference>
<dbReference type="VEuPathDB" id="TrichDB:TVAG_397470"/>
<name>A2G1C4_TRIV3</name>
<dbReference type="InterPro" id="IPR050486">
    <property type="entry name" value="Mannose-1P_guanyltransferase"/>
</dbReference>
<protein>
    <submittedName>
        <fullName evidence="4">Nucleotidyl transferase family protein</fullName>
    </submittedName>
</protein>
<organism evidence="4 5">
    <name type="scientific">Trichomonas vaginalis (strain ATCC PRA-98 / G3)</name>
    <dbReference type="NCBI Taxonomy" id="412133"/>
    <lineage>
        <taxon>Eukaryota</taxon>
        <taxon>Metamonada</taxon>
        <taxon>Parabasalia</taxon>
        <taxon>Trichomonadida</taxon>
        <taxon>Trichomonadidae</taxon>
        <taxon>Trichomonas</taxon>
    </lineage>
</organism>
<reference evidence="4" key="1">
    <citation type="submission" date="2006-10" db="EMBL/GenBank/DDBJ databases">
        <authorList>
            <person name="Amadeo P."/>
            <person name="Zhao Q."/>
            <person name="Wortman J."/>
            <person name="Fraser-Liggett C."/>
            <person name="Carlton J."/>
        </authorList>
    </citation>
    <scope>NUCLEOTIDE SEQUENCE</scope>
    <source>
        <strain evidence="4">G3</strain>
    </source>
</reference>
<evidence type="ECO:0000256" key="1">
    <source>
        <dbReference type="ARBA" id="ARBA00007274"/>
    </source>
</evidence>
<dbReference type="OrthoDB" id="1733332at2759"/>
<reference evidence="4" key="2">
    <citation type="journal article" date="2007" name="Science">
        <title>Draft genome sequence of the sexually transmitted pathogen Trichomonas vaginalis.</title>
        <authorList>
            <person name="Carlton J.M."/>
            <person name="Hirt R.P."/>
            <person name="Silva J.C."/>
            <person name="Delcher A.L."/>
            <person name="Schatz M."/>
            <person name="Zhao Q."/>
            <person name="Wortman J.R."/>
            <person name="Bidwell S.L."/>
            <person name="Alsmark U.C.M."/>
            <person name="Besteiro S."/>
            <person name="Sicheritz-Ponten T."/>
            <person name="Noel C.J."/>
            <person name="Dacks J.B."/>
            <person name="Foster P.G."/>
            <person name="Simillion C."/>
            <person name="Van de Peer Y."/>
            <person name="Miranda-Saavedra D."/>
            <person name="Barton G.J."/>
            <person name="Westrop G.D."/>
            <person name="Mueller S."/>
            <person name="Dessi D."/>
            <person name="Fiori P.L."/>
            <person name="Ren Q."/>
            <person name="Paulsen I."/>
            <person name="Zhang H."/>
            <person name="Bastida-Corcuera F.D."/>
            <person name="Simoes-Barbosa A."/>
            <person name="Brown M.T."/>
            <person name="Hayes R.D."/>
            <person name="Mukherjee M."/>
            <person name="Okumura C.Y."/>
            <person name="Schneider R."/>
            <person name="Smith A.J."/>
            <person name="Vanacova S."/>
            <person name="Villalvazo M."/>
            <person name="Haas B.J."/>
            <person name="Pertea M."/>
            <person name="Feldblyum T.V."/>
            <person name="Utterback T.R."/>
            <person name="Shu C.L."/>
            <person name="Osoegawa K."/>
            <person name="de Jong P.J."/>
            <person name="Hrdy I."/>
            <person name="Horvathova L."/>
            <person name="Zubacova Z."/>
            <person name="Dolezal P."/>
            <person name="Malik S.B."/>
            <person name="Logsdon J.M. Jr."/>
            <person name="Henze K."/>
            <person name="Gupta A."/>
            <person name="Wang C.C."/>
            <person name="Dunne R.L."/>
            <person name="Upcroft J.A."/>
            <person name="Upcroft P."/>
            <person name="White O."/>
            <person name="Salzberg S.L."/>
            <person name="Tang P."/>
            <person name="Chiu C.-H."/>
            <person name="Lee Y.-S."/>
            <person name="Embley T.M."/>
            <person name="Coombs G.H."/>
            <person name="Mottram J.C."/>
            <person name="Tachezy J."/>
            <person name="Fraser-Liggett C.M."/>
            <person name="Johnson P.J."/>
        </authorList>
    </citation>
    <scope>NUCLEOTIDE SEQUENCE [LARGE SCALE GENOMIC DNA]</scope>
    <source>
        <strain evidence="4">G3</strain>
    </source>
</reference>
<dbReference type="RefSeq" id="XP_001301970.1">
    <property type="nucleotide sequence ID" value="XM_001301969.1"/>
</dbReference>
<dbReference type="SUPFAM" id="SSF53448">
    <property type="entry name" value="Nucleotide-diphospho-sugar transferases"/>
    <property type="match status" value="1"/>
</dbReference>
<dbReference type="Gene3D" id="3.90.550.10">
    <property type="entry name" value="Spore Coat Polysaccharide Biosynthesis Protein SpsA, Chain A"/>
    <property type="match status" value="1"/>
</dbReference>
<keyword evidence="4" id="KW-0808">Transferase</keyword>
<sequence>MSDSPPSVLILAGGYGTRMRPLTFTRSKPLIEFCNVPLIQYLLDASLKVKCKSIIVSINKCHHDVVLFVKQYSEKHPEVEIHFSIEDEESGTAGAIFKAKDFIGTNRFIVLSCGCLTSFPLAELIDFHIKHKSEATLLSARVEDCFFLNVIEEDEHGTITAFNDKPSSKKKNCLVHAGCAIFEPEFINRITDEHCELGNDLLSKLIPENKIFAYEHPGVYINFAEMQDLISGISYYAKDKSVVVDSTAKVDSTAQLGDCVVIGPNCVIGPNTKLDHCVIYSSSSIGSNCVINNSIIGWKNKIGDNVIITDMSVLAEKVTVHSDTELSQFYISPYKTVNASNAFITLAKVII</sequence>
<dbReference type="GO" id="GO:0009298">
    <property type="term" value="P:GDP-mannose biosynthetic process"/>
    <property type="evidence" value="ECO:0000318"/>
    <property type="project" value="GO_Central"/>
</dbReference>
<feature type="domain" description="Mannose-1-phosphate guanyltransferase C-terminal" evidence="3">
    <location>
        <begin position="241"/>
        <end position="340"/>
    </location>
</feature>
<dbReference type="Pfam" id="PF00483">
    <property type="entry name" value="NTP_transferase"/>
    <property type="match status" value="1"/>
</dbReference>
<evidence type="ECO:0000259" key="3">
    <source>
        <dbReference type="Pfam" id="PF25087"/>
    </source>
</evidence>
<accession>A2G1C4</accession>
<dbReference type="Proteomes" id="UP000001542">
    <property type="component" value="Unassembled WGS sequence"/>
</dbReference>
<dbReference type="InterPro" id="IPR029044">
    <property type="entry name" value="Nucleotide-diphossugar_trans"/>
</dbReference>
<comment type="similarity">
    <text evidence="1">Belongs to the transferase hexapeptide repeat family.</text>
</comment>
<dbReference type="STRING" id="5722.A2G1C4"/>
<dbReference type="GO" id="GO:0004475">
    <property type="term" value="F:mannose-1-phosphate guanylyltransferase (GTP) activity"/>
    <property type="evidence" value="ECO:0000318"/>
    <property type="project" value="GO_Central"/>
</dbReference>
<dbReference type="EMBL" id="DS114240">
    <property type="protein sequence ID" value="EAX89040.1"/>
    <property type="molecule type" value="Genomic_DNA"/>
</dbReference>
<feature type="domain" description="Nucleotidyl transferase" evidence="2">
    <location>
        <begin position="9"/>
        <end position="206"/>
    </location>
</feature>
<dbReference type="KEGG" id="tva:4746707"/>
<evidence type="ECO:0000259" key="2">
    <source>
        <dbReference type="Pfam" id="PF00483"/>
    </source>
</evidence>
<keyword evidence="5" id="KW-1185">Reference proteome</keyword>
<dbReference type="PANTHER" id="PTHR22572">
    <property type="entry name" value="SUGAR-1-PHOSPHATE GUANYL TRANSFERASE"/>
    <property type="match status" value="1"/>
</dbReference>
<dbReference type="AlphaFoldDB" id="A2G1C4"/>
<gene>
    <name evidence="4" type="ORF">TVAG_397470</name>
</gene>
<dbReference type="InParanoid" id="A2G1C4"/>
<evidence type="ECO:0000313" key="4">
    <source>
        <dbReference type="EMBL" id="EAX89040.1"/>
    </source>
</evidence>
<dbReference type="Pfam" id="PF25087">
    <property type="entry name" value="GMPPB_C"/>
    <property type="match status" value="1"/>
</dbReference>
<evidence type="ECO:0000313" key="5">
    <source>
        <dbReference type="Proteomes" id="UP000001542"/>
    </source>
</evidence>
<dbReference type="SMR" id="A2G1C4"/>
<dbReference type="VEuPathDB" id="TrichDB:TVAGG3_0760400"/>
<dbReference type="InterPro" id="IPR056729">
    <property type="entry name" value="GMPPB_C"/>
</dbReference>
<dbReference type="GO" id="GO:0005737">
    <property type="term" value="C:cytoplasm"/>
    <property type="evidence" value="ECO:0000318"/>
    <property type="project" value="GO_Central"/>
</dbReference>
<dbReference type="eggNOG" id="KOG1322">
    <property type="taxonomic scope" value="Eukaryota"/>
</dbReference>
<dbReference type="OMA" id="WAWITSA"/>